<dbReference type="Pfam" id="PF11412">
    <property type="entry name" value="DsbD_N"/>
    <property type="match status" value="1"/>
</dbReference>
<dbReference type="InterPro" id="IPR028250">
    <property type="entry name" value="DsbDN"/>
</dbReference>
<organism evidence="2 3">
    <name type="scientific">Echinicola jeungdonensis</name>
    <dbReference type="NCBI Taxonomy" id="709343"/>
    <lineage>
        <taxon>Bacteria</taxon>
        <taxon>Pseudomonadati</taxon>
        <taxon>Bacteroidota</taxon>
        <taxon>Cytophagia</taxon>
        <taxon>Cytophagales</taxon>
        <taxon>Cyclobacteriaceae</taxon>
        <taxon>Echinicola</taxon>
    </lineage>
</organism>
<proteinExistence type="predicted"/>
<dbReference type="Gene3D" id="2.60.40.1250">
    <property type="entry name" value="Thiol:disulfide interchange protein DsbD, N-terminal domain"/>
    <property type="match status" value="1"/>
</dbReference>
<keyword evidence="3" id="KW-1185">Reference proteome</keyword>
<dbReference type="Proteomes" id="UP001589654">
    <property type="component" value="Unassembled WGS sequence"/>
</dbReference>
<dbReference type="InterPro" id="IPR036929">
    <property type="entry name" value="DsbDN_sf"/>
</dbReference>
<protein>
    <submittedName>
        <fullName evidence="2">Protein-disulfide reductase DsbD domain-containing protein</fullName>
    </submittedName>
</protein>
<comment type="caution">
    <text evidence="2">The sequence shown here is derived from an EMBL/GenBank/DDBJ whole genome shotgun (WGS) entry which is preliminary data.</text>
</comment>
<evidence type="ECO:0000259" key="1">
    <source>
        <dbReference type="Pfam" id="PF11412"/>
    </source>
</evidence>
<reference evidence="2 3" key="1">
    <citation type="submission" date="2024-09" db="EMBL/GenBank/DDBJ databases">
        <authorList>
            <person name="Sun Q."/>
            <person name="Mori K."/>
        </authorList>
    </citation>
    <scope>NUCLEOTIDE SEQUENCE [LARGE SCALE GENOMIC DNA]</scope>
    <source>
        <strain evidence="2 3">CECT 7682</strain>
    </source>
</reference>
<dbReference type="EMBL" id="JBHMEW010000037">
    <property type="protein sequence ID" value="MFB9211014.1"/>
    <property type="molecule type" value="Genomic_DNA"/>
</dbReference>
<dbReference type="RefSeq" id="WP_290246186.1">
    <property type="nucleotide sequence ID" value="NZ_JAUFQT010000001.1"/>
</dbReference>
<evidence type="ECO:0000313" key="2">
    <source>
        <dbReference type="EMBL" id="MFB9211014.1"/>
    </source>
</evidence>
<gene>
    <name evidence="2" type="ORF">ACFFUR_04290</name>
</gene>
<accession>A0ABV5J2G4</accession>
<feature type="domain" description="Thiol:disulfide interchange protein DsbD N-terminal" evidence="1">
    <location>
        <begin position="37"/>
        <end position="147"/>
    </location>
</feature>
<sequence>MSYCLKISIGILLLIGITLPANGQEKHWVKLINEQITLKENNQQLELVFAIQNGMHIQADEVNDPNFIPTRITIEWPASFQIDSAQFSAPKTFKMIGEDQPLQVFSNQFTVKFLVKKAQKGTFKIPGELYYQACNAYKCFFPRTLNFNIDLQN</sequence>
<evidence type="ECO:0000313" key="3">
    <source>
        <dbReference type="Proteomes" id="UP001589654"/>
    </source>
</evidence>
<name>A0ABV5J2G4_9BACT</name>